<accession>V4A3B1</accession>
<name>V4A3B1_LOTGI</name>
<dbReference type="CDD" id="cd24044">
    <property type="entry name" value="ASKHA_NBD_NTPDase1-like"/>
    <property type="match status" value="1"/>
</dbReference>
<dbReference type="Gene3D" id="3.30.420.150">
    <property type="entry name" value="Exopolyphosphatase. Domain 2"/>
    <property type="match status" value="1"/>
</dbReference>
<gene>
    <name evidence="7" type="ORF">LOTGIDRAFT_114621</name>
</gene>
<evidence type="ECO:0000256" key="1">
    <source>
        <dbReference type="ARBA" id="ARBA00009283"/>
    </source>
</evidence>
<dbReference type="OMA" id="PYSHCAF"/>
<evidence type="ECO:0000256" key="4">
    <source>
        <dbReference type="PIRSR" id="PIRSR600407-2"/>
    </source>
</evidence>
<evidence type="ECO:0000313" key="7">
    <source>
        <dbReference type="EMBL" id="ESO98328.1"/>
    </source>
</evidence>
<dbReference type="AlphaFoldDB" id="V4A3B1"/>
<dbReference type="GO" id="GO:0009134">
    <property type="term" value="P:nucleoside diphosphate catabolic process"/>
    <property type="evidence" value="ECO:0007669"/>
    <property type="project" value="TreeGrafter"/>
</dbReference>
<dbReference type="KEGG" id="lgi:LOTGIDRAFT_114621"/>
<proteinExistence type="inferred from homology"/>
<feature type="non-terminal residue" evidence="7">
    <location>
        <position position="1"/>
    </location>
</feature>
<keyword evidence="2 5" id="KW-0378">Hydrolase</keyword>
<reference evidence="7 8" key="1">
    <citation type="journal article" date="2013" name="Nature">
        <title>Insights into bilaterian evolution from three spiralian genomes.</title>
        <authorList>
            <person name="Simakov O."/>
            <person name="Marletaz F."/>
            <person name="Cho S.J."/>
            <person name="Edsinger-Gonzales E."/>
            <person name="Havlak P."/>
            <person name="Hellsten U."/>
            <person name="Kuo D.H."/>
            <person name="Larsson T."/>
            <person name="Lv J."/>
            <person name="Arendt D."/>
            <person name="Savage R."/>
            <person name="Osoegawa K."/>
            <person name="de Jong P."/>
            <person name="Grimwood J."/>
            <person name="Chapman J.A."/>
            <person name="Shapiro H."/>
            <person name="Aerts A."/>
            <person name="Otillar R.P."/>
            <person name="Terry A.Y."/>
            <person name="Boore J.L."/>
            <person name="Grigoriev I.V."/>
            <person name="Lindberg D.R."/>
            <person name="Seaver E.C."/>
            <person name="Weisblat D.A."/>
            <person name="Putnam N.H."/>
            <person name="Rokhsar D.S."/>
        </authorList>
    </citation>
    <scope>NUCLEOTIDE SEQUENCE [LARGE SCALE GENOMIC DNA]</scope>
</reference>
<protein>
    <recommendedName>
        <fullName evidence="9">Ectonucleoside triphosphate diphosphohydrolase 8</fullName>
    </recommendedName>
</protein>
<keyword evidence="6" id="KW-1133">Transmembrane helix</keyword>
<dbReference type="GO" id="GO:0004382">
    <property type="term" value="F:GDP phosphatase activity"/>
    <property type="evidence" value="ECO:0007669"/>
    <property type="project" value="TreeGrafter"/>
</dbReference>
<dbReference type="PANTHER" id="PTHR11782">
    <property type="entry name" value="ADENOSINE/GUANOSINE DIPHOSPHATASE"/>
    <property type="match status" value="1"/>
</dbReference>
<keyword evidence="6" id="KW-0472">Membrane</keyword>
<feature type="active site" description="Proton acceptor" evidence="3">
    <location>
        <position position="131"/>
    </location>
</feature>
<dbReference type="PROSITE" id="PS01238">
    <property type="entry name" value="GDA1_CD39_NTPASE"/>
    <property type="match status" value="1"/>
</dbReference>
<comment type="similarity">
    <text evidence="1 5">Belongs to the GDA1/CD39 NTPase family.</text>
</comment>
<keyword evidence="8" id="KW-1185">Reference proteome</keyword>
<evidence type="ECO:0000256" key="2">
    <source>
        <dbReference type="ARBA" id="ARBA00022801"/>
    </source>
</evidence>
<dbReference type="GeneID" id="20231116"/>
<keyword evidence="4" id="KW-0547">Nucleotide-binding</keyword>
<evidence type="ECO:0000313" key="8">
    <source>
        <dbReference type="Proteomes" id="UP000030746"/>
    </source>
</evidence>
<dbReference type="InterPro" id="IPR000407">
    <property type="entry name" value="GDA1_CD39_NTPase"/>
</dbReference>
<dbReference type="RefSeq" id="XP_009051027.1">
    <property type="nucleotide sequence ID" value="XM_009052779.1"/>
</dbReference>
<dbReference type="HOGENOM" id="CLU_010246_2_3_1"/>
<dbReference type="GO" id="GO:0005524">
    <property type="term" value="F:ATP binding"/>
    <property type="evidence" value="ECO:0007669"/>
    <property type="project" value="UniProtKB-KW"/>
</dbReference>
<dbReference type="Proteomes" id="UP000030746">
    <property type="component" value="Unassembled WGS sequence"/>
</dbReference>
<dbReference type="EMBL" id="KB201262">
    <property type="protein sequence ID" value="ESO98328.1"/>
    <property type="molecule type" value="Genomic_DNA"/>
</dbReference>
<dbReference type="GO" id="GO:0017111">
    <property type="term" value="F:ribonucleoside triphosphate phosphatase activity"/>
    <property type="evidence" value="ECO:0007669"/>
    <property type="project" value="TreeGrafter"/>
</dbReference>
<organism evidence="7 8">
    <name type="scientific">Lottia gigantea</name>
    <name type="common">Giant owl limpet</name>
    <dbReference type="NCBI Taxonomy" id="225164"/>
    <lineage>
        <taxon>Eukaryota</taxon>
        <taxon>Metazoa</taxon>
        <taxon>Spiralia</taxon>
        <taxon>Lophotrochozoa</taxon>
        <taxon>Mollusca</taxon>
        <taxon>Gastropoda</taxon>
        <taxon>Patellogastropoda</taxon>
        <taxon>Lottioidea</taxon>
        <taxon>Lottiidae</taxon>
        <taxon>Lottia</taxon>
    </lineage>
</organism>
<dbReference type="Gene3D" id="3.30.420.40">
    <property type="match status" value="1"/>
</dbReference>
<dbReference type="GO" id="GO:0045134">
    <property type="term" value="F:UDP phosphatase activity"/>
    <property type="evidence" value="ECO:0007669"/>
    <property type="project" value="TreeGrafter"/>
</dbReference>
<dbReference type="OrthoDB" id="6372431at2759"/>
<evidence type="ECO:0008006" key="9">
    <source>
        <dbReference type="Google" id="ProtNLM"/>
    </source>
</evidence>
<evidence type="ECO:0000256" key="5">
    <source>
        <dbReference type="RuleBase" id="RU003833"/>
    </source>
</evidence>
<dbReference type="CTD" id="20231116"/>
<dbReference type="GO" id="GO:0005886">
    <property type="term" value="C:plasma membrane"/>
    <property type="evidence" value="ECO:0007669"/>
    <property type="project" value="TreeGrafter"/>
</dbReference>
<sequence length="477" mass="53723">YGIIMDAGSSHTNMYVYKWDGEKYKQTAIASQFGETCKVPGKGIATFVNNLEDLSEGLKQCLDIAKTIIPKDHWKKSPIYLGATAGMRLLHEVNSTQSDSILSEVRKTIGEYPFLFDKPESQARIISGDEEGVFSWITSNYVSKSFQNPPKPSTLQAKKSPTIGALDMGGASAQITFIPANYTTQPVNYTQSIQLYSVNYTLYTHSYLCYGVNEAQRRLQAALTVVNVKYPCAPVGHVVNVSYERVFKAPCTSGMDKQQDYSFLLDDPTLEIIGESDPDQCLNFIQNNLFDFNQTCSYPHCSFNGQFQPDVFGEFYAFSSFYYVAHFLNLTNGTEQFTLDQLNTSTLHFCNKTWDEVPQYMPAVLPTSLPWYCFQANYVITMLTRGYGFNEDNWNTLRFVKQVEDTDIGWSLGFMLNESNQIPVNEPVVPIALTTFILLIILFSLFILVSIGFACHARKHSNAKQKGYSLFSNYGAV</sequence>
<evidence type="ECO:0000256" key="3">
    <source>
        <dbReference type="PIRSR" id="PIRSR600407-1"/>
    </source>
</evidence>
<dbReference type="PANTHER" id="PTHR11782:SF83">
    <property type="entry name" value="GUANOSINE-DIPHOSPHATASE"/>
    <property type="match status" value="1"/>
</dbReference>
<keyword evidence="6" id="KW-0812">Transmembrane</keyword>
<dbReference type="STRING" id="225164.V4A3B1"/>
<feature type="transmembrane region" description="Helical" evidence="6">
    <location>
        <begin position="428"/>
        <end position="455"/>
    </location>
</feature>
<keyword evidence="4" id="KW-0067">ATP-binding</keyword>
<feature type="binding site" evidence="4">
    <location>
        <begin position="170"/>
        <end position="174"/>
    </location>
    <ligand>
        <name>ATP</name>
        <dbReference type="ChEBI" id="CHEBI:30616"/>
    </ligand>
</feature>
<evidence type="ECO:0000256" key="6">
    <source>
        <dbReference type="SAM" id="Phobius"/>
    </source>
</evidence>
<dbReference type="Pfam" id="PF01150">
    <property type="entry name" value="GDA1_CD39"/>
    <property type="match status" value="1"/>
</dbReference>